<dbReference type="Pfam" id="PF20142">
    <property type="entry name" value="Scaffold"/>
    <property type="match status" value="1"/>
</dbReference>
<evidence type="ECO:0000256" key="3">
    <source>
        <dbReference type="ARBA" id="ARBA00022960"/>
    </source>
</evidence>
<dbReference type="InterPro" id="IPR038063">
    <property type="entry name" value="Transpep_catalytic_dom"/>
</dbReference>
<keyword evidence="5" id="KW-0961">Cell wall biogenesis/degradation</keyword>
<protein>
    <submittedName>
        <fullName evidence="7">L,D-transpeptidase YcbB</fullName>
    </submittedName>
</protein>
<evidence type="ECO:0000313" key="7">
    <source>
        <dbReference type="EMBL" id="CAJ0850769.1"/>
    </source>
</evidence>
<dbReference type="Gene3D" id="2.40.440.10">
    <property type="entry name" value="L,D-transpeptidase catalytic domain-like"/>
    <property type="match status" value="1"/>
</dbReference>
<evidence type="ECO:0000256" key="2">
    <source>
        <dbReference type="ARBA" id="ARBA00022679"/>
    </source>
</evidence>
<dbReference type="CDD" id="cd16913">
    <property type="entry name" value="YkuD_like"/>
    <property type="match status" value="1"/>
</dbReference>
<name>A0AA48LX23_9ZZZZ</name>
<dbReference type="GO" id="GO:0009252">
    <property type="term" value="P:peptidoglycan biosynthetic process"/>
    <property type="evidence" value="ECO:0007669"/>
    <property type="project" value="UniProtKB-KW"/>
</dbReference>
<keyword evidence="3" id="KW-0133">Cell shape</keyword>
<comment type="pathway">
    <text evidence="1">Cell wall biogenesis; peptidoglycan biosynthesis.</text>
</comment>
<reference evidence="7" key="1">
    <citation type="submission" date="2023-07" db="EMBL/GenBank/DDBJ databases">
        <authorList>
            <person name="Pelsma A.J. K."/>
        </authorList>
    </citation>
    <scope>NUCLEOTIDE SEQUENCE</scope>
</reference>
<gene>
    <name evidence="7" type="primary">ycbB</name>
    <name evidence="7" type="ORF">AMST5_00318</name>
</gene>
<evidence type="ECO:0000259" key="6">
    <source>
        <dbReference type="PROSITE" id="PS52029"/>
    </source>
</evidence>
<dbReference type="GO" id="GO:0016740">
    <property type="term" value="F:transferase activity"/>
    <property type="evidence" value="ECO:0007669"/>
    <property type="project" value="UniProtKB-KW"/>
</dbReference>
<dbReference type="GO" id="GO:0071555">
    <property type="term" value="P:cell wall organization"/>
    <property type="evidence" value="ECO:0007669"/>
    <property type="project" value="UniProtKB-KW"/>
</dbReference>
<evidence type="ECO:0000256" key="5">
    <source>
        <dbReference type="ARBA" id="ARBA00023316"/>
    </source>
</evidence>
<dbReference type="PROSITE" id="PS52029">
    <property type="entry name" value="LD_TPASE"/>
    <property type="match status" value="1"/>
</dbReference>
<dbReference type="InterPro" id="IPR005490">
    <property type="entry name" value="LD_TPept_cat_dom"/>
</dbReference>
<dbReference type="PANTHER" id="PTHR41533">
    <property type="entry name" value="L,D-TRANSPEPTIDASE HI_1667-RELATED"/>
    <property type="match status" value="1"/>
</dbReference>
<evidence type="ECO:0000256" key="4">
    <source>
        <dbReference type="ARBA" id="ARBA00022984"/>
    </source>
</evidence>
<dbReference type="InterPro" id="IPR052905">
    <property type="entry name" value="LD-transpeptidase_YkuD-like"/>
</dbReference>
<keyword evidence="4" id="KW-0573">Peptidoglycan synthesis</keyword>
<organism evidence="7">
    <name type="scientific">freshwater sediment metagenome</name>
    <dbReference type="NCBI Taxonomy" id="556182"/>
    <lineage>
        <taxon>unclassified sequences</taxon>
        <taxon>metagenomes</taxon>
        <taxon>ecological metagenomes</taxon>
    </lineage>
</organism>
<dbReference type="EMBL" id="OY288114">
    <property type="protein sequence ID" value="CAJ0850769.1"/>
    <property type="molecule type" value="Genomic_DNA"/>
</dbReference>
<dbReference type="Pfam" id="PF03734">
    <property type="entry name" value="YkuD"/>
    <property type="match status" value="1"/>
</dbReference>
<evidence type="ECO:0000256" key="1">
    <source>
        <dbReference type="ARBA" id="ARBA00004752"/>
    </source>
</evidence>
<feature type="domain" description="L,D-TPase catalytic" evidence="6">
    <location>
        <begin position="329"/>
        <end position="482"/>
    </location>
</feature>
<dbReference type="PANTHER" id="PTHR41533:SF2">
    <property type="entry name" value="BLR7131 PROTEIN"/>
    <property type="match status" value="1"/>
</dbReference>
<dbReference type="InterPro" id="IPR045380">
    <property type="entry name" value="LD_TPept_scaffold_dom"/>
</dbReference>
<proteinExistence type="predicted"/>
<keyword evidence="2" id="KW-0808">Transferase</keyword>
<sequence>MRARAFFTRFSLSVVALAASLASQAGAAPLRADLLAPPAGVALAGLDRRPTMEPLAVDALSLPALEAPPVVAVTALKLRTGPAAPDELDLAWTLLPDDQRTLALALQNWTSSPDVARDAGRRALRGKIAAAYVARQFAPFWTQSDGWRENAASAISRLRAASEDGLDLRGVTIPSTERAATIAGELALSEAVAIYARQARGGRLDPERLSHLIGAKTTMPDPAQAVAAVAGAGERAGETLQDFNPPHYGYQQLREKLIELRSNHAGLPELKDDLAAVEGGLAQTDALPPGKSRRRRMETLGGASTSHLEAEIIANMERWRWLPRDMGEERIEVNIPDFELAVIRNGAVTHRTRVIVGKEQTPTPIFSEKMVEIIVNPSWYVPQSIIQKEWHGGVGEGYQVSYRNGQMVVRQPPGEKNALGRIKFVFPNDFAVYMHDTPSRGLFAQSHRAFSHGCMRVDQPFALAEAVLGPGSGWSEERVRRLIGPSERYINLSRPLPVHVVYFTAYVDDMGRLVQRPDLYGYSARVRRALGFSS</sequence>
<dbReference type="SUPFAM" id="SSF141523">
    <property type="entry name" value="L,D-transpeptidase catalytic domain-like"/>
    <property type="match status" value="1"/>
</dbReference>
<dbReference type="AlphaFoldDB" id="A0AA48LX23"/>
<dbReference type="GO" id="GO:0008360">
    <property type="term" value="P:regulation of cell shape"/>
    <property type="evidence" value="ECO:0007669"/>
    <property type="project" value="UniProtKB-KW"/>
</dbReference>
<accession>A0AA48LX23</accession>